<organism evidence="2 3">
    <name type="scientific">Pleurodeles waltl</name>
    <name type="common">Iberian ribbed newt</name>
    <dbReference type="NCBI Taxonomy" id="8319"/>
    <lineage>
        <taxon>Eukaryota</taxon>
        <taxon>Metazoa</taxon>
        <taxon>Chordata</taxon>
        <taxon>Craniata</taxon>
        <taxon>Vertebrata</taxon>
        <taxon>Euteleostomi</taxon>
        <taxon>Amphibia</taxon>
        <taxon>Batrachia</taxon>
        <taxon>Caudata</taxon>
        <taxon>Salamandroidea</taxon>
        <taxon>Salamandridae</taxon>
        <taxon>Pleurodelinae</taxon>
        <taxon>Pleurodeles</taxon>
    </lineage>
</organism>
<gene>
    <name evidence="2" type="ORF">NDU88_005134</name>
</gene>
<dbReference type="EMBL" id="JANPWB010000012">
    <property type="protein sequence ID" value="KAJ1116932.1"/>
    <property type="molecule type" value="Genomic_DNA"/>
</dbReference>
<feature type="region of interest" description="Disordered" evidence="1">
    <location>
        <begin position="1"/>
        <end position="56"/>
    </location>
</feature>
<comment type="caution">
    <text evidence="2">The sequence shown here is derived from an EMBL/GenBank/DDBJ whole genome shotgun (WGS) entry which is preliminary data.</text>
</comment>
<reference evidence="2" key="1">
    <citation type="journal article" date="2022" name="bioRxiv">
        <title>Sequencing and chromosome-scale assembly of the giantPleurodeles waltlgenome.</title>
        <authorList>
            <person name="Brown T."/>
            <person name="Elewa A."/>
            <person name="Iarovenko S."/>
            <person name="Subramanian E."/>
            <person name="Araus A.J."/>
            <person name="Petzold A."/>
            <person name="Susuki M."/>
            <person name="Suzuki K.-i.T."/>
            <person name="Hayashi T."/>
            <person name="Toyoda A."/>
            <person name="Oliveira C."/>
            <person name="Osipova E."/>
            <person name="Leigh N.D."/>
            <person name="Simon A."/>
            <person name="Yun M.H."/>
        </authorList>
    </citation>
    <scope>NUCLEOTIDE SEQUENCE</scope>
    <source>
        <strain evidence="2">20211129_DDA</strain>
        <tissue evidence="2">Liver</tissue>
    </source>
</reference>
<protein>
    <submittedName>
        <fullName evidence="2">Uncharacterized protein</fullName>
    </submittedName>
</protein>
<dbReference type="Proteomes" id="UP001066276">
    <property type="component" value="Chromosome 8"/>
</dbReference>
<evidence type="ECO:0000256" key="1">
    <source>
        <dbReference type="SAM" id="MobiDB-lite"/>
    </source>
</evidence>
<accession>A0AAV7NPC8</accession>
<feature type="compositionally biased region" description="Basic and acidic residues" evidence="1">
    <location>
        <begin position="24"/>
        <end position="37"/>
    </location>
</feature>
<feature type="compositionally biased region" description="Polar residues" evidence="1">
    <location>
        <begin position="75"/>
        <end position="84"/>
    </location>
</feature>
<name>A0AAV7NPC8_PLEWA</name>
<evidence type="ECO:0000313" key="2">
    <source>
        <dbReference type="EMBL" id="KAJ1116932.1"/>
    </source>
</evidence>
<feature type="region of interest" description="Disordered" evidence="1">
    <location>
        <begin position="73"/>
        <end position="115"/>
    </location>
</feature>
<sequence>MQLTQSGAPSELGAGDRSTGHLPHIQENREVTVRHEPLGCPQRGTSSASGAARTQRGSAWLGLLPAPSHFIAWPGSSSPSTAQCPSPLPKVPVPPERPETPGAGSPVGREVEGGL</sequence>
<evidence type="ECO:0000313" key="3">
    <source>
        <dbReference type="Proteomes" id="UP001066276"/>
    </source>
</evidence>
<keyword evidence="3" id="KW-1185">Reference proteome</keyword>
<feature type="compositionally biased region" description="Pro residues" evidence="1">
    <location>
        <begin position="86"/>
        <end position="95"/>
    </location>
</feature>
<dbReference type="AlphaFoldDB" id="A0AAV7NPC8"/>
<proteinExistence type="predicted"/>